<organism evidence="1 2">
    <name type="scientific">Choristoneura fumiferana</name>
    <name type="common">Spruce budworm moth</name>
    <name type="synonym">Archips fumiferana</name>
    <dbReference type="NCBI Taxonomy" id="7141"/>
    <lineage>
        <taxon>Eukaryota</taxon>
        <taxon>Metazoa</taxon>
        <taxon>Ecdysozoa</taxon>
        <taxon>Arthropoda</taxon>
        <taxon>Hexapoda</taxon>
        <taxon>Insecta</taxon>
        <taxon>Pterygota</taxon>
        <taxon>Neoptera</taxon>
        <taxon>Endopterygota</taxon>
        <taxon>Lepidoptera</taxon>
        <taxon>Glossata</taxon>
        <taxon>Ditrysia</taxon>
        <taxon>Tortricoidea</taxon>
        <taxon>Tortricidae</taxon>
        <taxon>Tortricinae</taxon>
        <taxon>Choristoneura</taxon>
    </lineage>
</organism>
<sequence length="228" mass="26306">MLNIYFAVVHGQFRFVGKERMHDEEASKWQAVFWYHYQDVGYEVFTIWVTERQGVFVPLRSSSVSVYEKIRTFSYIDYFDYDVSDIDPEIWNIKKGMDCKYSVSSDVKNDSDFEKMIDITNVPERFNHFGYFAGNLRNPHWKITSAGANCHLVCGKFKGLTLLSKDDTIVKEDNISRGLIVCAPVRTHAPHAHTDNLRRIKFSLVKAALPSVPFVSILARSSCARFAR</sequence>
<comment type="caution">
    <text evidence="1">The sequence shown here is derived from an EMBL/GenBank/DDBJ whole genome shotgun (WGS) entry which is preliminary data.</text>
</comment>
<evidence type="ECO:0000313" key="2">
    <source>
        <dbReference type="Proteomes" id="UP001064048"/>
    </source>
</evidence>
<gene>
    <name evidence="1" type="ORF">MSG28_013940</name>
</gene>
<accession>A0ACC0KA24</accession>
<proteinExistence type="predicted"/>
<protein>
    <submittedName>
        <fullName evidence="1">Uncharacterized protein</fullName>
    </submittedName>
</protein>
<dbReference type="EMBL" id="CM046124">
    <property type="protein sequence ID" value="KAI8433082.1"/>
    <property type="molecule type" value="Genomic_DNA"/>
</dbReference>
<keyword evidence="2" id="KW-1185">Reference proteome</keyword>
<evidence type="ECO:0000313" key="1">
    <source>
        <dbReference type="EMBL" id="KAI8433082.1"/>
    </source>
</evidence>
<dbReference type="Proteomes" id="UP001064048">
    <property type="component" value="Chromosome 24"/>
</dbReference>
<reference evidence="1 2" key="1">
    <citation type="journal article" date="2022" name="Genome Biol. Evol.">
        <title>The Spruce Budworm Genome: Reconstructing the Evolutionary History of Antifreeze Proteins.</title>
        <authorList>
            <person name="Beliveau C."/>
            <person name="Gagne P."/>
            <person name="Picq S."/>
            <person name="Vernygora O."/>
            <person name="Keeling C.I."/>
            <person name="Pinkney K."/>
            <person name="Doucet D."/>
            <person name="Wen F."/>
            <person name="Johnston J.S."/>
            <person name="Maaroufi H."/>
            <person name="Boyle B."/>
            <person name="Laroche J."/>
            <person name="Dewar K."/>
            <person name="Juretic N."/>
            <person name="Blackburn G."/>
            <person name="Nisole A."/>
            <person name="Brunet B."/>
            <person name="Brandao M."/>
            <person name="Lumley L."/>
            <person name="Duan J."/>
            <person name="Quan G."/>
            <person name="Lucarotti C.J."/>
            <person name="Roe A.D."/>
            <person name="Sperling F.A.H."/>
            <person name="Levesque R.C."/>
            <person name="Cusson M."/>
        </authorList>
    </citation>
    <scope>NUCLEOTIDE SEQUENCE [LARGE SCALE GENOMIC DNA]</scope>
    <source>
        <strain evidence="1">Glfc:IPQL:Cfum</strain>
    </source>
</reference>
<name>A0ACC0KA24_CHOFU</name>